<dbReference type="PANTHER" id="PTHR22855">
    <property type="entry name" value="ACETYL, PROPIONYL, PYRUVATE, AND GLUTACONYL CARBOXYLASE-RELATED"/>
    <property type="match status" value="1"/>
</dbReference>
<reference evidence="2" key="1">
    <citation type="submission" date="2021-05" db="EMBL/GenBank/DDBJ databases">
        <authorList>
            <person name="Stine C."/>
        </authorList>
    </citation>
    <scope>NUCLEOTIDE SEQUENCE</scope>
    <source>
        <strain evidence="2">TDS0091212</strain>
    </source>
</reference>
<protein>
    <submittedName>
        <fullName evidence="2">Methylcrotonoyl-CoA carboxylase</fullName>
    </submittedName>
</protein>
<dbReference type="SUPFAM" id="SSF52096">
    <property type="entry name" value="ClpP/crotonase"/>
    <property type="match status" value="1"/>
</dbReference>
<accession>A0AAW4KRZ2</accession>
<dbReference type="Pfam" id="PF01039">
    <property type="entry name" value="Carboxyl_trans"/>
    <property type="match status" value="1"/>
</dbReference>
<dbReference type="InterPro" id="IPR045190">
    <property type="entry name" value="MCCB/AccD1-like"/>
</dbReference>
<feature type="non-terminal residue" evidence="2">
    <location>
        <position position="87"/>
    </location>
</feature>
<dbReference type="Proteomes" id="UP001196338">
    <property type="component" value="Unassembled WGS sequence"/>
</dbReference>
<dbReference type="AlphaFoldDB" id="A0AAW4KRZ2"/>
<evidence type="ECO:0000313" key="3">
    <source>
        <dbReference type="Proteomes" id="UP001196338"/>
    </source>
</evidence>
<feature type="domain" description="Acetyl-coenzyme A carboxylase carboxyl transferase subunit beta" evidence="1">
    <location>
        <begin position="48"/>
        <end position="84"/>
    </location>
</feature>
<dbReference type="PANTHER" id="PTHR22855:SF13">
    <property type="entry name" value="METHYLCROTONOYL-COA CARBOXYLASE BETA CHAIN, MITOCHONDRIAL"/>
    <property type="match status" value="1"/>
</dbReference>
<dbReference type="GO" id="GO:1905202">
    <property type="term" value="C:methylcrotonoyl-CoA carboxylase complex"/>
    <property type="evidence" value="ECO:0007669"/>
    <property type="project" value="TreeGrafter"/>
</dbReference>
<comment type="caution">
    <text evidence="2">The sequence shown here is derived from an EMBL/GenBank/DDBJ whole genome shotgun (WGS) entry which is preliminary data.</text>
</comment>
<dbReference type="RefSeq" id="WP_283769826.1">
    <property type="nucleotide sequence ID" value="NZ_JAHBND010000560.1"/>
</dbReference>
<gene>
    <name evidence="2" type="ORF">KIN13_14160</name>
</gene>
<dbReference type="InterPro" id="IPR029045">
    <property type="entry name" value="ClpP/crotonase-like_dom_sf"/>
</dbReference>
<evidence type="ECO:0000313" key="2">
    <source>
        <dbReference type="EMBL" id="MBS7674571.1"/>
    </source>
</evidence>
<dbReference type="InterPro" id="IPR034733">
    <property type="entry name" value="AcCoA_carboxyl_beta"/>
</dbReference>
<dbReference type="EMBL" id="JAHBND010000560">
    <property type="protein sequence ID" value="MBS7674571.1"/>
    <property type="molecule type" value="Genomic_DNA"/>
</dbReference>
<evidence type="ECO:0000259" key="1">
    <source>
        <dbReference type="Pfam" id="PF01039"/>
    </source>
</evidence>
<dbReference type="GO" id="GO:0004485">
    <property type="term" value="F:methylcrotonoyl-CoA carboxylase activity"/>
    <property type="evidence" value="ECO:0007669"/>
    <property type="project" value="TreeGrafter"/>
</dbReference>
<organism evidence="2 3">
    <name type="scientific">Vibrio cholerae</name>
    <dbReference type="NCBI Taxonomy" id="666"/>
    <lineage>
        <taxon>Bacteria</taxon>
        <taxon>Pseudomonadati</taxon>
        <taxon>Pseudomonadota</taxon>
        <taxon>Gammaproteobacteria</taxon>
        <taxon>Vibrionales</taxon>
        <taxon>Vibrionaceae</taxon>
        <taxon>Vibrio</taxon>
    </lineage>
</organism>
<sequence length="87" mass="9572">MATLHTQLNPRSAEFAANRTAMLEQVDALHSLLAHVHQGGGAKAQERHTSRGKLLPRERINRLLDPGSPFLELSQLAAHQVYGEDVP</sequence>
<dbReference type="GO" id="GO:0006552">
    <property type="term" value="P:L-leucine catabolic process"/>
    <property type="evidence" value="ECO:0007669"/>
    <property type="project" value="TreeGrafter"/>
</dbReference>
<reference evidence="2" key="2">
    <citation type="submission" date="2023-08" db="EMBL/GenBank/DDBJ databases">
        <title>Vibrio cholerae Outbreaks in Tanzania Exemplify Founder Flush: Simultaneous Increases in Population Size and Genetic Diversity.</title>
        <authorList>
            <person name="Debes A.K."/>
            <person name="Mohammed A."/>
            <person name="Maseke I."/>
            <person name="Almeida M."/>
            <person name="Li S."/>
            <person name="Matimba H."/>
            <person name="Joachim A."/>
            <person name="Mizinduko M."/>
            <person name="Nyanga S."/>
            <person name="Kelly M."/>
            <person name="Kachwamba Y."/>
            <person name="Schaffer A.M."/>
            <person name="Nyanga A.S."/>
            <person name="Mghamba J."/>
            <person name="Mosha F.S."/>
            <person name="Sack D.A."/>
            <person name="Stine O.C."/>
        </authorList>
    </citation>
    <scope>NUCLEOTIDE SEQUENCE</scope>
    <source>
        <strain evidence="2">TDS0091212</strain>
    </source>
</reference>
<proteinExistence type="predicted"/>
<dbReference type="Gene3D" id="3.90.226.10">
    <property type="entry name" value="2-enoyl-CoA Hydratase, Chain A, domain 1"/>
    <property type="match status" value="1"/>
</dbReference>
<name>A0AAW4KRZ2_VIBCL</name>